<dbReference type="HOGENOM" id="CLU_1160228_0_0_0"/>
<organism evidence="2 3">
    <name type="scientific">Persephonella marina (strain DSM 14350 / EX-H1)</name>
    <dbReference type="NCBI Taxonomy" id="123214"/>
    <lineage>
        <taxon>Bacteria</taxon>
        <taxon>Pseudomonadati</taxon>
        <taxon>Aquificota</taxon>
        <taxon>Aquificia</taxon>
        <taxon>Aquificales</taxon>
        <taxon>Hydrogenothermaceae</taxon>
        <taxon>Persephonella</taxon>
    </lineage>
</organism>
<keyword evidence="3" id="KW-1185">Reference proteome</keyword>
<dbReference type="eggNOG" id="COG0727">
    <property type="taxonomic scope" value="Bacteria"/>
</dbReference>
<dbReference type="AlphaFoldDB" id="C0QUT3"/>
<dbReference type="PaxDb" id="123214-PERMA_A0005"/>
<evidence type="ECO:0000256" key="1">
    <source>
        <dbReference type="SAM" id="Phobius"/>
    </source>
</evidence>
<evidence type="ECO:0000313" key="2">
    <source>
        <dbReference type="EMBL" id="ACO04981.1"/>
    </source>
</evidence>
<proteinExistence type="predicted"/>
<dbReference type="OrthoDB" id="665764at2"/>
<gene>
    <name evidence="2" type="ordered locus">PERMA_A0005</name>
</gene>
<protein>
    <recommendedName>
        <fullName evidence="4">YkgJ family cysteine cluster protein</fullName>
    </recommendedName>
</protein>
<dbReference type="Pfam" id="PF03692">
    <property type="entry name" value="CxxCxxCC"/>
    <property type="match status" value="1"/>
</dbReference>
<dbReference type="KEGG" id="pmx:PERMA_A0005"/>
<keyword evidence="2" id="KW-0614">Plasmid</keyword>
<name>C0QUT3_PERMH</name>
<geneLocation type="plasmid" evidence="3">
    <name>pPERMA01</name>
</geneLocation>
<evidence type="ECO:0008006" key="4">
    <source>
        <dbReference type="Google" id="ProtNLM"/>
    </source>
</evidence>
<dbReference type="PANTHER" id="PTHR35866:SF1">
    <property type="entry name" value="YKGJ FAMILY CYSTEINE CLUSTER PROTEIN"/>
    <property type="match status" value="1"/>
</dbReference>
<dbReference type="EMBL" id="CP001231">
    <property type="protein sequence ID" value="ACO04981.1"/>
    <property type="molecule type" value="Genomic_DNA"/>
</dbReference>
<dbReference type="RefSeq" id="WP_012675169.1">
    <property type="nucleotide sequence ID" value="NC_012439.1"/>
</dbReference>
<sequence>MKEKTFIDCQKGTANCCKDNFIELTLDEFERFYDKAPIGIGVKVYPHREEQYFFRYAGIYFYFSFGIIVNAGCIFLDGNKCSIYEDRPGMCQIFPVRGHDKKLKKFAADLDFCKECGQDCVNDIGEGFEFSYANRLSKPLEDKAKKVFRKLKKDKVILNKQVFKSLYDHLKGNYPKELMSILLEAVSAYRGKEDLWLSPIDPHIYFLIEDFLKKRNLDAERFYEAQLKFLTEMGTIKKL</sequence>
<feature type="transmembrane region" description="Helical" evidence="1">
    <location>
        <begin position="53"/>
        <end position="76"/>
    </location>
</feature>
<keyword evidence="1" id="KW-0812">Transmembrane</keyword>
<dbReference type="PANTHER" id="PTHR35866">
    <property type="entry name" value="PUTATIVE-RELATED"/>
    <property type="match status" value="1"/>
</dbReference>
<dbReference type="InterPro" id="IPR005358">
    <property type="entry name" value="Puta_zinc/iron-chelating_dom"/>
</dbReference>
<evidence type="ECO:0000313" key="3">
    <source>
        <dbReference type="Proteomes" id="UP000001366"/>
    </source>
</evidence>
<reference evidence="2 3" key="1">
    <citation type="journal article" date="2009" name="J. Bacteriol.">
        <title>Complete and draft genome sequences of six members of the Aquificales.</title>
        <authorList>
            <person name="Reysenbach A.L."/>
            <person name="Hamamura N."/>
            <person name="Podar M."/>
            <person name="Griffiths E."/>
            <person name="Ferreira S."/>
            <person name="Hochstein R."/>
            <person name="Heidelberg J."/>
            <person name="Johnson J."/>
            <person name="Mead D."/>
            <person name="Pohorille A."/>
            <person name="Sarmiento M."/>
            <person name="Schweighofer K."/>
            <person name="Seshadri R."/>
            <person name="Voytek M.A."/>
        </authorList>
    </citation>
    <scope>NUCLEOTIDE SEQUENCE [LARGE SCALE GENOMIC DNA]</scope>
    <source>
        <strain evidence="3">DSM 14350 / EX-H1</strain>
        <plasmid evidence="3">pPERMA01</plasmid>
    </source>
</reference>
<accession>C0QUT3</accession>
<keyword evidence="1" id="KW-0472">Membrane</keyword>
<keyword evidence="1" id="KW-1133">Transmembrane helix</keyword>
<dbReference type="Proteomes" id="UP000001366">
    <property type="component" value="Plasmid unnamed"/>
</dbReference>